<keyword evidence="7 8" id="KW-0998">Cell outer membrane</keyword>
<dbReference type="Gene3D" id="2.170.130.10">
    <property type="entry name" value="TonB-dependent receptor, plug domain"/>
    <property type="match status" value="1"/>
</dbReference>
<name>A0A369YE54_9PAST</name>
<comment type="similarity">
    <text evidence="8 9">Belongs to the TonB-dependent receptor family.</text>
</comment>
<dbReference type="PROSITE" id="PS52016">
    <property type="entry name" value="TONB_DEPENDENT_REC_3"/>
    <property type="match status" value="1"/>
</dbReference>
<feature type="domain" description="TonB-dependent receptor plug" evidence="11">
    <location>
        <begin position="52"/>
        <end position="156"/>
    </location>
</feature>
<dbReference type="Pfam" id="PF07715">
    <property type="entry name" value="Plug"/>
    <property type="match status" value="1"/>
</dbReference>
<keyword evidence="5 9" id="KW-0798">TonB box</keyword>
<evidence type="ECO:0000256" key="3">
    <source>
        <dbReference type="ARBA" id="ARBA00022452"/>
    </source>
</evidence>
<evidence type="ECO:0000256" key="9">
    <source>
        <dbReference type="RuleBase" id="RU003357"/>
    </source>
</evidence>
<accession>A0A369YE54</accession>
<evidence type="ECO:0000256" key="5">
    <source>
        <dbReference type="ARBA" id="ARBA00023077"/>
    </source>
</evidence>
<dbReference type="STRING" id="1035839.GCA_000238795_01521"/>
<keyword evidence="2 8" id="KW-0813">Transport</keyword>
<protein>
    <submittedName>
        <fullName evidence="12">TonB-dependent receptor</fullName>
    </submittedName>
</protein>
<evidence type="ECO:0000313" key="13">
    <source>
        <dbReference type="Proteomes" id="UP000253872"/>
    </source>
</evidence>
<dbReference type="InterPro" id="IPR012910">
    <property type="entry name" value="Plug_dom"/>
</dbReference>
<dbReference type="Proteomes" id="UP000253872">
    <property type="component" value="Unassembled WGS sequence"/>
</dbReference>
<evidence type="ECO:0000256" key="1">
    <source>
        <dbReference type="ARBA" id="ARBA00004571"/>
    </source>
</evidence>
<dbReference type="InterPro" id="IPR037066">
    <property type="entry name" value="Plug_dom_sf"/>
</dbReference>
<comment type="subcellular location">
    <subcellularLocation>
        <location evidence="1 8">Cell outer membrane</location>
        <topology evidence="1 8">Multi-pass membrane protein</topology>
    </subcellularLocation>
</comment>
<dbReference type="Pfam" id="PF00593">
    <property type="entry name" value="TonB_dep_Rec_b-barrel"/>
    <property type="match status" value="1"/>
</dbReference>
<evidence type="ECO:0000256" key="4">
    <source>
        <dbReference type="ARBA" id="ARBA00022692"/>
    </source>
</evidence>
<evidence type="ECO:0000256" key="6">
    <source>
        <dbReference type="ARBA" id="ARBA00023136"/>
    </source>
</evidence>
<evidence type="ECO:0000259" key="10">
    <source>
        <dbReference type="Pfam" id="PF00593"/>
    </source>
</evidence>
<keyword evidence="12" id="KW-0675">Receptor</keyword>
<evidence type="ECO:0000313" key="12">
    <source>
        <dbReference type="EMBL" id="RDE72981.1"/>
    </source>
</evidence>
<dbReference type="InterPro" id="IPR036942">
    <property type="entry name" value="Beta-barrel_TonB_sf"/>
</dbReference>
<gene>
    <name evidence="12" type="ORF">DPV93_02525</name>
</gene>
<evidence type="ECO:0000256" key="2">
    <source>
        <dbReference type="ARBA" id="ARBA00022448"/>
    </source>
</evidence>
<keyword evidence="6 8" id="KW-0472">Membrane</keyword>
<keyword evidence="3 8" id="KW-1134">Transmembrane beta strand</keyword>
<dbReference type="EMBL" id="QEPN01000002">
    <property type="protein sequence ID" value="RDE72981.1"/>
    <property type="molecule type" value="Genomic_DNA"/>
</dbReference>
<evidence type="ECO:0000256" key="8">
    <source>
        <dbReference type="PROSITE-ProRule" id="PRU01360"/>
    </source>
</evidence>
<dbReference type="AlphaFoldDB" id="A0A369YE54"/>
<dbReference type="Gene3D" id="2.40.170.20">
    <property type="entry name" value="TonB-dependent receptor, beta-barrel domain"/>
    <property type="match status" value="1"/>
</dbReference>
<dbReference type="GO" id="GO:0044718">
    <property type="term" value="P:siderophore transmembrane transport"/>
    <property type="evidence" value="ECO:0007669"/>
    <property type="project" value="TreeGrafter"/>
</dbReference>
<proteinExistence type="inferred from homology"/>
<evidence type="ECO:0000256" key="7">
    <source>
        <dbReference type="ARBA" id="ARBA00023237"/>
    </source>
</evidence>
<feature type="domain" description="TonB-dependent receptor-like beta-barrel" evidence="10">
    <location>
        <begin position="344"/>
        <end position="835"/>
    </location>
</feature>
<dbReference type="RefSeq" id="WP_111401937.1">
    <property type="nucleotide sequence ID" value="NZ_QEPN01000002.1"/>
</dbReference>
<dbReference type="InterPro" id="IPR000531">
    <property type="entry name" value="Beta-barrel_TonB"/>
</dbReference>
<dbReference type="InterPro" id="IPR039426">
    <property type="entry name" value="TonB-dep_rcpt-like"/>
</dbReference>
<reference evidence="12 13" key="1">
    <citation type="submission" date="2018-05" db="EMBL/GenBank/DDBJ databases">
        <title>Draft Genome Sequences for a Diverse set of 7 Haemophilus Species.</title>
        <authorList>
            <person name="Nichols M."/>
            <person name="Topaz N."/>
            <person name="Wang X."/>
            <person name="Wang X."/>
            <person name="Boxrud D."/>
        </authorList>
    </citation>
    <scope>NUCLEOTIDE SEQUENCE [LARGE SCALE GENOMIC DNA]</scope>
    <source>
        <strain evidence="12 13">C2002001239</strain>
    </source>
</reference>
<keyword evidence="4 8" id="KW-0812">Transmembrane</keyword>
<organism evidence="12 13">
    <name type="scientific">Haemophilus sputorum</name>
    <dbReference type="NCBI Taxonomy" id="1078480"/>
    <lineage>
        <taxon>Bacteria</taxon>
        <taxon>Pseudomonadati</taxon>
        <taxon>Pseudomonadota</taxon>
        <taxon>Gammaproteobacteria</taxon>
        <taxon>Pasteurellales</taxon>
        <taxon>Pasteurellaceae</taxon>
        <taxon>Haemophilus</taxon>
    </lineage>
</organism>
<comment type="caution">
    <text evidence="12">The sequence shown here is derived from an EMBL/GenBank/DDBJ whole genome shotgun (WGS) entry which is preliminary data.</text>
</comment>
<dbReference type="SUPFAM" id="SSF56935">
    <property type="entry name" value="Porins"/>
    <property type="match status" value="1"/>
</dbReference>
<evidence type="ECO:0000259" key="11">
    <source>
        <dbReference type="Pfam" id="PF07715"/>
    </source>
</evidence>
<dbReference type="GO" id="GO:0009279">
    <property type="term" value="C:cell outer membrane"/>
    <property type="evidence" value="ECO:0007669"/>
    <property type="project" value="UniProtKB-SubCell"/>
</dbReference>
<dbReference type="GO" id="GO:0015344">
    <property type="term" value="F:siderophore uptake transmembrane transporter activity"/>
    <property type="evidence" value="ECO:0007669"/>
    <property type="project" value="TreeGrafter"/>
</dbReference>
<dbReference type="PANTHER" id="PTHR30069:SF50">
    <property type="entry name" value="TONB-DEPENDENT RECEPTOR HI_1217-RELATED"/>
    <property type="match status" value="1"/>
</dbReference>
<sequence>MKSITKINLITLAILQSIHSVQAEEAVLDEVSVVEHDISSEKKIFTEAKASSTKQDIFKQSQSIDNIVRSMPGAFTQQDKSTGVVALNIRGESGFGRANTMVDGVSQTFYATASDGNGRAGGNAQFGAAIDPNFIAGVDLTKGTFSGASGANALFGSANFRTLGVNDVVDPENNVGVLFKGLTGSNDTKPNFMGTFATRKWLDNGYIGFLYGYSQREVAQNYKVGGGSTKIGNLGADVLARIKQRTFNTAGLECDNYYFQTDEEATNLCRKNVNLLDNPQLVNEATITSPAEENSLFNRFDKPQFDVRPIDPESLRQRSHSHLVKFEYADDIHSLNLQYRQMNNHIGIRKVENQNYQADYQFKKNDYLNLSILAAYNDGKQRYPVGSEFSGWPIKKNLVLTNKANTLDVHNTFNFFLPKSVDLQTTVGVNLLKNRYDRNRFPEELALFYQDHVKGLQSSLGGDSGNFQILPQKSTPVYPNGEQRFNSFYLDNSLSKGIFKADYSVNLLQYRFNGDVAEYYKDYADFVKTFGKDSKAYQEAGCSEDLQTCREIYEPLVRKGGKRSAVNHSVVLSANVKDYFSPFVSFSRTNRMPNIQEMYFSQIGASGTNLNLKPEKAKTYQIGFNSYKKSALKADDVFGLKVVYYQTRIDNYIHNAWGYWWDKRPDWSEKIPYSIQHRNYRDAVHKKGVEIELNYDVGRFFTNFAYAYQVTNQPTNYSDTSPARNNVAMADLLKQGNGLTKVSMLPKDYARLEMGSRWLEQKLVLGGIMRYYGKSKRATLEERYLYGISGAINDGDRIEVVKKTEEIRKQPMIYDVYVSYEPIKNLVLKAELQNIFNKKYVDPLDAGNDSAAQRLYTMYDGNQSVLNNYARGRTAIFTANYKY</sequence>
<dbReference type="PANTHER" id="PTHR30069">
    <property type="entry name" value="TONB-DEPENDENT OUTER MEMBRANE RECEPTOR"/>
    <property type="match status" value="1"/>
</dbReference>